<dbReference type="OrthoDB" id="10253869at2759"/>
<dbReference type="SUPFAM" id="SSF56801">
    <property type="entry name" value="Acetyl-CoA synthetase-like"/>
    <property type="match status" value="1"/>
</dbReference>
<dbReference type="EMBL" id="BMAW01009997">
    <property type="protein sequence ID" value="GFT16768.1"/>
    <property type="molecule type" value="Genomic_DNA"/>
</dbReference>
<reference evidence="2" key="1">
    <citation type="submission" date="2020-08" db="EMBL/GenBank/DDBJ databases">
        <title>Multicomponent nature underlies the extraordinary mechanical properties of spider dragline silk.</title>
        <authorList>
            <person name="Kono N."/>
            <person name="Nakamura H."/>
            <person name="Mori M."/>
            <person name="Yoshida Y."/>
            <person name="Ohtoshi R."/>
            <person name="Malay A.D."/>
            <person name="Moran D.A.P."/>
            <person name="Tomita M."/>
            <person name="Numata K."/>
            <person name="Arakawa K."/>
        </authorList>
    </citation>
    <scope>NUCLEOTIDE SEQUENCE</scope>
</reference>
<dbReference type="AlphaFoldDB" id="A0A8X6TYX1"/>
<feature type="non-terminal residue" evidence="2">
    <location>
        <position position="84"/>
    </location>
</feature>
<protein>
    <submittedName>
        <fullName evidence="2">Acetoacetyl-CoA synthetase</fullName>
    </submittedName>
</protein>
<accession>A0A8X6TYX1</accession>
<proteinExistence type="predicted"/>
<dbReference type="EMBL" id="BMAW01070205">
    <property type="protein sequence ID" value="GFT72253.1"/>
    <property type="molecule type" value="Genomic_DNA"/>
</dbReference>
<dbReference type="Proteomes" id="UP000887013">
    <property type="component" value="Unassembled WGS sequence"/>
</dbReference>
<feature type="non-terminal residue" evidence="2">
    <location>
        <position position="1"/>
    </location>
</feature>
<name>A0A8X6TYX1_NEPPI</name>
<keyword evidence="3" id="KW-1185">Reference proteome</keyword>
<sequence>NSIVGQRGELVIGTPSPSFPIFLWKDTDNKRMHDLYFTKYEGVWSQNDECWINPKTNGIVVIGRSDDTLKQNGERFGSGDIYFA</sequence>
<dbReference type="PANTHER" id="PTHR42921:SF1">
    <property type="entry name" value="ACETOACETYL-COA SYNTHETASE"/>
    <property type="match status" value="1"/>
</dbReference>
<dbReference type="GO" id="GO:0030729">
    <property type="term" value="F:acetoacetate-CoA ligase activity"/>
    <property type="evidence" value="ECO:0007669"/>
    <property type="project" value="TreeGrafter"/>
</dbReference>
<dbReference type="PANTHER" id="PTHR42921">
    <property type="entry name" value="ACETOACETYL-COA SYNTHETASE"/>
    <property type="match status" value="1"/>
</dbReference>
<gene>
    <name evidence="2" type="primary">aacs</name>
    <name evidence="2" type="ORF">NPIL_154991</name>
    <name evidence="1" type="ORF">NPIL_259121</name>
</gene>
<evidence type="ECO:0000313" key="1">
    <source>
        <dbReference type="EMBL" id="GFT16768.1"/>
    </source>
</evidence>
<organism evidence="2 3">
    <name type="scientific">Nephila pilipes</name>
    <name type="common">Giant wood spider</name>
    <name type="synonym">Nephila maculata</name>
    <dbReference type="NCBI Taxonomy" id="299642"/>
    <lineage>
        <taxon>Eukaryota</taxon>
        <taxon>Metazoa</taxon>
        <taxon>Ecdysozoa</taxon>
        <taxon>Arthropoda</taxon>
        <taxon>Chelicerata</taxon>
        <taxon>Arachnida</taxon>
        <taxon>Araneae</taxon>
        <taxon>Araneomorphae</taxon>
        <taxon>Entelegynae</taxon>
        <taxon>Araneoidea</taxon>
        <taxon>Nephilidae</taxon>
        <taxon>Nephila</taxon>
    </lineage>
</organism>
<comment type="caution">
    <text evidence="2">The sequence shown here is derived from an EMBL/GenBank/DDBJ whole genome shotgun (WGS) entry which is preliminary data.</text>
</comment>
<evidence type="ECO:0000313" key="3">
    <source>
        <dbReference type="Proteomes" id="UP000887013"/>
    </source>
</evidence>
<evidence type="ECO:0000313" key="2">
    <source>
        <dbReference type="EMBL" id="GFT72253.1"/>
    </source>
</evidence>